<evidence type="ECO:0000313" key="1">
    <source>
        <dbReference type="EMBL" id="EOY28261.1"/>
    </source>
</evidence>
<dbReference type="Gramene" id="EOY28261">
    <property type="protein sequence ID" value="EOY28261"/>
    <property type="gene ID" value="TCM_029885"/>
</dbReference>
<sequence>MCLQETTSSVSNLQSSPFYTSSNRAVKVPSSILGSNSCHFFTNPSSPPLFTISVVPVLDQWFRQGRKVEKTELQAMIKQLRKHTRFKDALDVSL</sequence>
<evidence type="ECO:0000313" key="2">
    <source>
        <dbReference type="Proteomes" id="UP000026915"/>
    </source>
</evidence>
<protein>
    <submittedName>
        <fullName evidence="1">Uncharacterized protein</fullName>
    </submittedName>
</protein>
<dbReference type="HOGENOM" id="CLU_2390437_0_0_1"/>
<accession>A0A061GFD1</accession>
<proteinExistence type="predicted"/>
<dbReference type="EMBL" id="CM001884">
    <property type="protein sequence ID" value="EOY28261.1"/>
    <property type="molecule type" value="Genomic_DNA"/>
</dbReference>
<name>A0A061GFD1_THECC</name>
<reference evidence="1 2" key="1">
    <citation type="journal article" date="2013" name="Genome Biol.">
        <title>The genome sequence of the most widely cultivated cacao type and its use to identify candidate genes regulating pod color.</title>
        <authorList>
            <person name="Motamayor J.C."/>
            <person name="Mockaitis K."/>
            <person name="Schmutz J."/>
            <person name="Haiminen N."/>
            <person name="Iii D.L."/>
            <person name="Cornejo O."/>
            <person name="Findley S.D."/>
            <person name="Zheng P."/>
            <person name="Utro F."/>
            <person name="Royaert S."/>
            <person name="Saski C."/>
            <person name="Jenkins J."/>
            <person name="Podicheti R."/>
            <person name="Zhao M."/>
            <person name="Scheffler B.E."/>
            <person name="Stack J.C."/>
            <person name="Feltus F.A."/>
            <person name="Mustiga G.M."/>
            <person name="Amores F."/>
            <person name="Phillips W."/>
            <person name="Marelli J.P."/>
            <person name="May G.D."/>
            <person name="Shapiro H."/>
            <person name="Ma J."/>
            <person name="Bustamante C.D."/>
            <person name="Schnell R.J."/>
            <person name="Main D."/>
            <person name="Gilbert D."/>
            <person name="Parida L."/>
            <person name="Kuhn D.N."/>
        </authorList>
    </citation>
    <scope>NUCLEOTIDE SEQUENCE [LARGE SCALE GENOMIC DNA]</scope>
    <source>
        <strain evidence="2">cv. Matina 1-6</strain>
    </source>
</reference>
<dbReference type="Proteomes" id="UP000026915">
    <property type="component" value="Chromosome 6"/>
</dbReference>
<dbReference type="AlphaFoldDB" id="A0A061GFD1"/>
<keyword evidence="2" id="KW-1185">Reference proteome</keyword>
<organism evidence="1 2">
    <name type="scientific">Theobroma cacao</name>
    <name type="common">Cacao</name>
    <name type="synonym">Cocoa</name>
    <dbReference type="NCBI Taxonomy" id="3641"/>
    <lineage>
        <taxon>Eukaryota</taxon>
        <taxon>Viridiplantae</taxon>
        <taxon>Streptophyta</taxon>
        <taxon>Embryophyta</taxon>
        <taxon>Tracheophyta</taxon>
        <taxon>Spermatophyta</taxon>
        <taxon>Magnoliopsida</taxon>
        <taxon>eudicotyledons</taxon>
        <taxon>Gunneridae</taxon>
        <taxon>Pentapetalae</taxon>
        <taxon>rosids</taxon>
        <taxon>malvids</taxon>
        <taxon>Malvales</taxon>
        <taxon>Malvaceae</taxon>
        <taxon>Byttnerioideae</taxon>
        <taxon>Theobroma</taxon>
    </lineage>
</organism>
<dbReference type="InParanoid" id="A0A061GFD1"/>
<gene>
    <name evidence="1" type="ORF">TCM_029885</name>
</gene>